<dbReference type="InterPro" id="IPR050855">
    <property type="entry name" value="NDM-1-like"/>
</dbReference>
<dbReference type="RefSeq" id="WP_014809456.1">
    <property type="nucleotide sequence ID" value="NC_018025.1"/>
</dbReference>
<reference evidence="4" key="1">
    <citation type="submission" date="2012-06" db="EMBL/GenBank/DDBJ databases">
        <title>Complete sequence of chromosome of Desulfomonile tiedjei DSM 6799.</title>
        <authorList>
            <person name="Lucas S."/>
            <person name="Copeland A."/>
            <person name="Lapidus A."/>
            <person name="Glavina del Rio T."/>
            <person name="Dalin E."/>
            <person name="Tice H."/>
            <person name="Bruce D."/>
            <person name="Goodwin L."/>
            <person name="Pitluck S."/>
            <person name="Peters L."/>
            <person name="Ovchinnikova G."/>
            <person name="Zeytun A."/>
            <person name="Lu M."/>
            <person name="Kyrpides N."/>
            <person name="Mavromatis K."/>
            <person name="Ivanova N."/>
            <person name="Brettin T."/>
            <person name="Detter J.C."/>
            <person name="Han C."/>
            <person name="Larimer F."/>
            <person name="Land M."/>
            <person name="Hauser L."/>
            <person name="Markowitz V."/>
            <person name="Cheng J.-F."/>
            <person name="Hugenholtz P."/>
            <person name="Woyke T."/>
            <person name="Wu D."/>
            <person name="Spring S."/>
            <person name="Schroeder M."/>
            <person name="Brambilla E."/>
            <person name="Klenk H.-P."/>
            <person name="Eisen J.A."/>
        </authorList>
    </citation>
    <scope>NUCLEOTIDE SEQUENCE [LARGE SCALE GENOMIC DNA]</scope>
    <source>
        <strain evidence="4">ATCC 49306 / DSM 6799 / DCB-1</strain>
    </source>
</reference>
<organism evidence="3 4">
    <name type="scientific">Desulfomonile tiedjei (strain ATCC 49306 / DSM 6799 / DCB-1)</name>
    <dbReference type="NCBI Taxonomy" id="706587"/>
    <lineage>
        <taxon>Bacteria</taxon>
        <taxon>Pseudomonadati</taxon>
        <taxon>Thermodesulfobacteriota</taxon>
        <taxon>Desulfomonilia</taxon>
        <taxon>Desulfomonilales</taxon>
        <taxon>Desulfomonilaceae</taxon>
        <taxon>Desulfomonile</taxon>
    </lineage>
</organism>
<evidence type="ECO:0000259" key="2">
    <source>
        <dbReference type="SMART" id="SM00849"/>
    </source>
</evidence>
<dbReference type="CDD" id="cd06262">
    <property type="entry name" value="metallo-hydrolase-like_MBL-fold"/>
    <property type="match status" value="1"/>
</dbReference>
<dbReference type="OrthoDB" id="9773738at2"/>
<accession>I4C417</accession>
<protein>
    <submittedName>
        <fullName evidence="3">Zn-dependent hydrolase, glyoxylase</fullName>
    </submittedName>
</protein>
<name>I4C417_DESTA</name>
<dbReference type="Gene3D" id="3.60.15.10">
    <property type="entry name" value="Ribonuclease Z/Hydroxyacylglutathione hydrolase-like"/>
    <property type="match status" value="1"/>
</dbReference>
<dbReference type="HOGENOM" id="CLU_030571_2_4_7"/>
<dbReference type="eggNOG" id="COG0491">
    <property type="taxonomic scope" value="Bacteria"/>
</dbReference>
<dbReference type="InterPro" id="IPR036866">
    <property type="entry name" value="RibonucZ/Hydroxyglut_hydro"/>
</dbReference>
<dbReference type="EMBL" id="CP003360">
    <property type="protein sequence ID" value="AFM24308.1"/>
    <property type="molecule type" value="Genomic_DNA"/>
</dbReference>
<keyword evidence="3" id="KW-0378">Hydrolase</keyword>
<feature type="domain" description="Metallo-beta-lactamase" evidence="2">
    <location>
        <begin position="22"/>
        <end position="203"/>
    </location>
</feature>
<dbReference type="SUPFAM" id="SSF56281">
    <property type="entry name" value="Metallo-hydrolase/oxidoreductase"/>
    <property type="match status" value="1"/>
</dbReference>
<dbReference type="GO" id="GO:0016787">
    <property type="term" value="F:hydrolase activity"/>
    <property type="evidence" value="ECO:0007669"/>
    <property type="project" value="UniProtKB-KW"/>
</dbReference>
<dbReference type="STRING" id="706587.Desti_1597"/>
<sequence>MPIKIKDNLWQVGGRGLTDPSDAAVYLVLFDDKAALIDAGSGRDHSQLTKNIAGCLGSNGQLEYLLLTHCHFDHTGGAEAVRDEYGCKIVAHELDAVYMESGDNRVTGAARHKAHFKPFSIDIKLQGEESTLSIGNGTVTAIHCPGHSPGSVVYTTYLDGQLILFGQDLAGPLHSELLSDEEKYLASLERVANLNADLLLEGHFGIIEPRREVDEFIQNCITPAPQPCRC</sequence>
<evidence type="ECO:0000313" key="4">
    <source>
        <dbReference type="Proteomes" id="UP000006055"/>
    </source>
</evidence>
<dbReference type="KEGG" id="dti:Desti_1597"/>
<proteinExistence type="inferred from homology"/>
<comment type="similarity">
    <text evidence="1">Belongs to the metallo-beta-lactamase superfamily. Class-B beta-lactamase family.</text>
</comment>
<dbReference type="PANTHER" id="PTHR42951">
    <property type="entry name" value="METALLO-BETA-LACTAMASE DOMAIN-CONTAINING"/>
    <property type="match status" value="1"/>
</dbReference>
<dbReference type="GO" id="GO:0017001">
    <property type="term" value="P:antibiotic catabolic process"/>
    <property type="evidence" value="ECO:0007669"/>
    <property type="project" value="UniProtKB-ARBA"/>
</dbReference>
<dbReference type="PATRIC" id="fig|706587.4.peg.1828"/>
<dbReference type="Pfam" id="PF00753">
    <property type="entry name" value="Lactamase_B"/>
    <property type="match status" value="1"/>
</dbReference>
<dbReference type="Proteomes" id="UP000006055">
    <property type="component" value="Chromosome"/>
</dbReference>
<dbReference type="InterPro" id="IPR001279">
    <property type="entry name" value="Metallo-B-lactamas"/>
</dbReference>
<dbReference type="AlphaFoldDB" id="I4C417"/>
<dbReference type="SMART" id="SM00849">
    <property type="entry name" value="Lactamase_B"/>
    <property type="match status" value="1"/>
</dbReference>
<keyword evidence="4" id="KW-1185">Reference proteome</keyword>
<gene>
    <name evidence="3" type="ordered locus">Desti_1597</name>
</gene>
<dbReference type="PANTHER" id="PTHR42951:SF4">
    <property type="entry name" value="ACYL-COENZYME A THIOESTERASE MBLAC2"/>
    <property type="match status" value="1"/>
</dbReference>
<evidence type="ECO:0000313" key="3">
    <source>
        <dbReference type="EMBL" id="AFM24308.1"/>
    </source>
</evidence>
<evidence type="ECO:0000256" key="1">
    <source>
        <dbReference type="ARBA" id="ARBA00005250"/>
    </source>
</evidence>